<dbReference type="AlphaFoldDB" id="A0A1M5QB83"/>
<dbReference type="PANTHER" id="PTHR43255">
    <property type="entry name" value="IRON-SULFUR-BINDING OXIDOREDUCTASE FADF-RELATED-RELATED"/>
    <property type="match status" value="1"/>
</dbReference>
<dbReference type="GO" id="GO:0046872">
    <property type="term" value="F:metal ion binding"/>
    <property type="evidence" value="ECO:0007669"/>
    <property type="project" value="UniProtKB-KW"/>
</dbReference>
<sequence>MEERVGKRINLERVDEALGTGPSKIATGCPFCRVMMTDGLTTRQNEKAAPESVEVLDVAQLLLTAVKRGQESPKPAEVAEATAGD</sequence>
<evidence type="ECO:0008006" key="8">
    <source>
        <dbReference type="Google" id="ProtNLM"/>
    </source>
</evidence>
<dbReference type="PANTHER" id="PTHR43255:SF1">
    <property type="entry name" value="IRON-SULFUR-BINDING OXIDOREDUCTASE FADF-RELATED"/>
    <property type="match status" value="1"/>
</dbReference>
<dbReference type="GO" id="GO:0005886">
    <property type="term" value="C:plasma membrane"/>
    <property type="evidence" value="ECO:0007669"/>
    <property type="project" value="TreeGrafter"/>
</dbReference>
<keyword evidence="1" id="KW-0004">4Fe-4S</keyword>
<reference evidence="6 7" key="1">
    <citation type="submission" date="2016-11" db="EMBL/GenBank/DDBJ databases">
        <authorList>
            <person name="Jaros S."/>
            <person name="Januszkiewicz K."/>
            <person name="Wedrychowicz H."/>
        </authorList>
    </citation>
    <scope>NUCLEOTIDE SEQUENCE [LARGE SCALE GENOMIC DNA]</scope>
    <source>
        <strain evidence="6 7">DSM 44523</strain>
    </source>
</reference>
<keyword evidence="5" id="KW-0411">Iron-sulfur</keyword>
<evidence type="ECO:0000256" key="1">
    <source>
        <dbReference type="ARBA" id="ARBA00022485"/>
    </source>
</evidence>
<evidence type="ECO:0000256" key="4">
    <source>
        <dbReference type="ARBA" id="ARBA00023004"/>
    </source>
</evidence>
<evidence type="ECO:0000313" key="7">
    <source>
        <dbReference type="Proteomes" id="UP000184501"/>
    </source>
</evidence>
<evidence type="ECO:0000256" key="2">
    <source>
        <dbReference type="ARBA" id="ARBA00022723"/>
    </source>
</evidence>
<dbReference type="GO" id="GO:0051539">
    <property type="term" value="F:4 iron, 4 sulfur cluster binding"/>
    <property type="evidence" value="ECO:0007669"/>
    <property type="project" value="UniProtKB-KW"/>
</dbReference>
<keyword evidence="2" id="KW-0479">Metal-binding</keyword>
<evidence type="ECO:0000256" key="3">
    <source>
        <dbReference type="ARBA" id="ARBA00023002"/>
    </source>
</evidence>
<proteinExistence type="predicted"/>
<name>A0A1M5QB83_STRHI</name>
<protein>
    <recommendedName>
        <fullName evidence="8">Cysteine-rich domain-containing protein</fullName>
    </recommendedName>
</protein>
<accession>A0A1M5QB83</accession>
<dbReference type="GO" id="GO:0016491">
    <property type="term" value="F:oxidoreductase activity"/>
    <property type="evidence" value="ECO:0007669"/>
    <property type="project" value="UniProtKB-KW"/>
</dbReference>
<dbReference type="Proteomes" id="UP000184501">
    <property type="component" value="Unassembled WGS sequence"/>
</dbReference>
<evidence type="ECO:0000313" key="6">
    <source>
        <dbReference type="EMBL" id="SHH11146.1"/>
    </source>
</evidence>
<dbReference type="STRING" id="2017.SAMN05444320_1231"/>
<keyword evidence="4" id="KW-0408">Iron</keyword>
<gene>
    <name evidence="6" type="ORF">SAMN05444320_1231</name>
</gene>
<keyword evidence="3" id="KW-0560">Oxidoreductase</keyword>
<organism evidence="6 7">
    <name type="scientific">Streptoalloteichus hindustanus</name>
    <dbReference type="NCBI Taxonomy" id="2017"/>
    <lineage>
        <taxon>Bacteria</taxon>
        <taxon>Bacillati</taxon>
        <taxon>Actinomycetota</taxon>
        <taxon>Actinomycetes</taxon>
        <taxon>Pseudonocardiales</taxon>
        <taxon>Pseudonocardiaceae</taxon>
        <taxon>Streptoalloteichus</taxon>
    </lineage>
</organism>
<keyword evidence="7" id="KW-1185">Reference proteome</keyword>
<dbReference type="InterPro" id="IPR051460">
    <property type="entry name" value="HdrC_iron-sulfur_subunit"/>
</dbReference>
<evidence type="ECO:0000256" key="5">
    <source>
        <dbReference type="ARBA" id="ARBA00023014"/>
    </source>
</evidence>
<dbReference type="EMBL" id="FQVN01000023">
    <property type="protein sequence ID" value="SHH11146.1"/>
    <property type="molecule type" value="Genomic_DNA"/>
</dbReference>